<dbReference type="InterPro" id="IPR001387">
    <property type="entry name" value="Cro/C1-type_HTH"/>
</dbReference>
<dbReference type="Gene3D" id="1.10.260.40">
    <property type="entry name" value="lambda repressor-like DNA-binding domains"/>
    <property type="match status" value="1"/>
</dbReference>
<dbReference type="Pfam" id="PF13560">
    <property type="entry name" value="HTH_31"/>
    <property type="match status" value="1"/>
</dbReference>
<dbReference type="PROSITE" id="PS50943">
    <property type="entry name" value="HTH_CROC1"/>
    <property type="match status" value="1"/>
</dbReference>
<keyword evidence="3" id="KW-1185">Reference proteome</keyword>
<dbReference type="OrthoDB" id="5346389at2"/>
<dbReference type="Gene3D" id="3.30.450.180">
    <property type="match status" value="1"/>
</dbReference>
<dbReference type="Proteomes" id="UP000037315">
    <property type="component" value="Unassembled WGS sequence"/>
</dbReference>
<dbReference type="SMART" id="SM00530">
    <property type="entry name" value="HTH_XRE"/>
    <property type="match status" value="1"/>
</dbReference>
<keyword evidence="2" id="KW-0238">DNA-binding</keyword>
<evidence type="ECO:0000259" key="1">
    <source>
        <dbReference type="PROSITE" id="PS50943"/>
    </source>
</evidence>
<dbReference type="PANTHER" id="PTHR35010:SF2">
    <property type="entry name" value="BLL4672 PROTEIN"/>
    <property type="match status" value="1"/>
</dbReference>
<dbReference type="InterPro" id="IPR010982">
    <property type="entry name" value="Lambda_DNA-bd_dom_sf"/>
</dbReference>
<evidence type="ECO:0000313" key="3">
    <source>
        <dbReference type="Proteomes" id="UP000037315"/>
    </source>
</evidence>
<dbReference type="PANTHER" id="PTHR35010">
    <property type="entry name" value="BLL4672 PROTEIN-RELATED"/>
    <property type="match status" value="1"/>
</dbReference>
<dbReference type="CDD" id="cd00093">
    <property type="entry name" value="HTH_XRE"/>
    <property type="match status" value="1"/>
</dbReference>
<sequence length="264" mass="30236">METTPLSGPKALGAFLRTQRENTSPDMLGLPVTARRRTRGLRREEVAQLSGISTTWYTWIEQGREISISAQTLSNIAAALKMKPTERSYLFRLALQNDPLEEAVPVVEEAVLAAVNQVSEPCYLLDLTWNMLAWNAQAQALFSGWLDNDAVPNMMRFMFLHPLAKQLVMDWETRASRIVAELRADAMHYPHDETLNRFVRQMSQESAPFQAFWQRQQVIAREGGERLFRHAQQGLVSYRQVSWQLASNRTLKMIMLLSEEAAQR</sequence>
<name>A0A0J8VNY7_9ENTR</name>
<dbReference type="AlphaFoldDB" id="A0A0J8VNY7"/>
<gene>
    <name evidence="2" type="ORF">ACH50_09105</name>
</gene>
<reference evidence="2 3" key="1">
    <citation type="submission" date="2015-06" db="EMBL/GenBank/DDBJ databases">
        <title>Genome sequencing of Cronobacter sp. strain DJ34 isolated from petroleum contaminated sludge of Duliajan Oil Fields, Assam, India.</title>
        <authorList>
            <person name="Pal S."/>
            <person name="Banerjee T.D."/>
            <person name="Roy A."/>
            <person name="Sar P."/>
            <person name="Kazy S.K."/>
        </authorList>
    </citation>
    <scope>NUCLEOTIDE SEQUENCE [LARGE SCALE GENOMIC DNA]</scope>
    <source>
        <strain evidence="2 3">DJ34</strain>
    </source>
</reference>
<accession>A0A0J8VNY7</accession>
<dbReference type="RefSeq" id="WP_048887830.1">
    <property type="nucleotide sequence ID" value="NZ_LFEJ01000013.1"/>
</dbReference>
<dbReference type="PATRIC" id="fig|1656095.3.peg.4446"/>
<dbReference type="InterPro" id="IPR041413">
    <property type="entry name" value="MLTR_LBD"/>
</dbReference>
<dbReference type="SUPFAM" id="SSF47413">
    <property type="entry name" value="lambda repressor-like DNA-binding domains"/>
    <property type="match status" value="1"/>
</dbReference>
<dbReference type="EMBL" id="LFEJ01000013">
    <property type="protein sequence ID" value="KMV34906.1"/>
    <property type="molecule type" value="Genomic_DNA"/>
</dbReference>
<dbReference type="Pfam" id="PF17765">
    <property type="entry name" value="MLTR_LBD"/>
    <property type="match status" value="1"/>
</dbReference>
<evidence type="ECO:0000313" key="2">
    <source>
        <dbReference type="EMBL" id="KMV34906.1"/>
    </source>
</evidence>
<organism evidence="2 3">
    <name type="scientific">Franconibacter pulveris</name>
    <dbReference type="NCBI Taxonomy" id="435910"/>
    <lineage>
        <taxon>Bacteria</taxon>
        <taxon>Pseudomonadati</taxon>
        <taxon>Pseudomonadota</taxon>
        <taxon>Gammaproteobacteria</taxon>
        <taxon>Enterobacterales</taxon>
        <taxon>Enterobacteriaceae</taxon>
        <taxon>Franconibacter</taxon>
    </lineage>
</organism>
<dbReference type="STRING" id="1121863.GCA_000621185_03979"/>
<protein>
    <submittedName>
        <fullName evidence="2">DNA-binding protein</fullName>
    </submittedName>
</protein>
<dbReference type="GO" id="GO:0003677">
    <property type="term" value="F:DNA binding"/>
    <property type="evidence" value="ECO:0007669"/>
    <property type="project" value="UniProtKB-KW"/>
</dbReference>
<proteinExistence type="predicted"/>
<comment type="caution">
    <text evidence="2">The sequence shown here is derived from an EMBL/GenBank/DDBJ whole genome shotgun (WGS) entry which is preliminary data.</text>
</comment>
<feature type="domain" description="HTH cro/C1-type" evidence="1">
    <location>
        <begin position="32"/>
        <end position="87"/>
    </location>
</feature>